<dbReference type="SUPFAM" id="SSF54427">
    <property type="entry name" value="NTF2-like"/>
    <property type="match status" value="1"/>
</dbReference>
<evidence type="ECO:0000313" key="2">
    <source>
        <dbReference type="EMBL" id="TLV03522.1"/>
    </source>
</evidence>
<sequence length="155" mass="17283">MKKVMLLLLILSAGYQALAQVDTTSYPKERQEIRNLLHQRKPNAGIDCNDFIAVGPKGDISFSHQQWQSAQAKEKVVFKSVQAVPGHEFIRIYEGNVAVVNFLANVHLTVDAKEVHLKVRRLEVYHKTASGWCRVAGQGTEVAEGLFPVTSTINK</sequence>
<dbReference type="InterPro" id="IPR032710">
    <property type="entry name" value="NTF2-like_dom_sf"/>
</dbReference>
<feature type="chain" id="PRO_5024322132" evidence="1">
    <location>
        <begin position="20"/>
        <end position="155"/>
    </location>
</feature>
<protein>
    <submittedName>
        <fullName evidence="2">Nuclear transport factor 2 family protein</fullName>
    </submittedName>
</protein>
<organism evidence="2 3">
    <name type="scientific">Dyadobacter luticola</name>
    <dbReference type="NCBI Taxonomy" id="1979387"/>
    <lineage>
        <taxon>Bacteria</taxon>
        <taxon>Pseudomonadati</taxon>
        <taxon>Bacteroidota</taxon>
        <taxon>Cytophagia</taxon>
        <taxon>Cytophagales</taxon>
        <taxon>Spirosomataceae</taxon>
        <taxon>Dyadobacter</taxon>
    </lineage>
</organism>
<dbReference type="RefSeq" id="WP_138364731.1">
    <property type="nucleotide sequence ID" value="NZ_VCEJ01000002.1"/>
</dbReference>
<dbReference type="Gene3D" id="3.10.450.50">
    <property type="match status" value="1"/>
</dbReference>
<dbReference type="OrthoDB" id="881019at2"/>
<dbReference type="AlphaFoldDB" id="A0A5R9L4M4"/>
<keyword evidence="3" id="KW-1185">Reference proteome</keyword>
<gene>
    <name evidence="2" type="ORF">FEN17_07930</name>
</gene>
<dbReference type="EMBL" id="VCEJ01000002">
    <property type="protein sequence ID" value="TLV03522.1"/>
    <property type="molecule type" value="Genomic_DNA"/>
</dbReference>
<proteinExistence type="predicted"/>
<feature type="signal peptide" evidence="1">
    <location>
        <begin position="1"/>
        <end position="19"/>
    </location>
</feature>
<evidence type="ECO:0000313" key="3">
    <source>
        <dbReference type="Proteomes" id="UP000306402"/>
    </source>
</evidence>
<name>A0A5R9L4M4_9BACT</name>
<comment type="caution">
    <text evidence="2">The sequence shown here is derived from an EMBL/GenBank/DDBJ whole genome shotgun (WGS) entry which is preliminary data.</text>
</comment>
<dbReference type="Proteomes" id="UP000306402">
    <property type="component" value="Unassembled WGS sequence"/>
</dbReference>
<accession>A0A5R9L4M4</accession>
<reference evidence="2 3" key="1">
    <citation type="submission" date="2019-05" db="EMBL/GenBank/DDBJ databases">
        <authorList>
            <person name="Qu J.-H."/>
        </authorList>
    </citation>
    <scope>NUCLEOTIDE SEQUENCE [LARGE SCALE GENOMIC DNA]</scope>
    <source>
        <strain evidence="2 3">T17</strain>
    </source>
</reference>
<evidence type="ECO:0000256" key="1">
    <source>
        <dbReference type="SAM" id="SignalP"/>
    </source>
</evidence>
<keyword evidence="1" id="KW-0732">Signal</keyword>